<dbReference type="AlphaFoldDB" id="A0AAW0Q7X2"/>
<keyword evidence="2" id="KW-1185">Reference proteome</keyword>
<proteinExistence type="predicted"/>
<evidence type="ECO:0008006" key="3">
    <source>
        <dbReference type="Google" id="ProtNLM"/>
    </source>
</evidence>
<reference evidence="1 2" key="1">
    <citation type="submission" date="2023-01" db="EMBL/GenBank/DDBJ databases">
        <title>Analysis of 21 Apiospora genomes using comparative genomics revels a genus with tremendous synthesis potential of carbohydrate active enzymes and secondary metabolites.</title>
        <authorList>
            <person name="Sorensen T."/>
        </authorList>
    </citation>
    <scope>NUCLEOTIDE SEQUENCE [LARGE SCALE GENOMIC DNA]</scope>
    <source>
        <strain evidence="1 2">CBS 117206</strain>
    </source>
</reference>
<comment type="caution">
    <text evidence="1">The sequence shown here is derived from an EMBL/GenBank/DDBJ whole genome shotgun (WGS) entry which is preliminary data.</text>
</comment>
<dbReference type="Proteomes" id="UP001392437">
    <property type="component" value="Unassembled WGS sequence"/>
</dbReference>
<name>A0AAW0Q7X2_9PEZI</name>
<organism evidence="1 2">
    <name type="scientific">Apiospora kogelbergensis</name>
    <dbReference type="NCBI Taxonomy" id="1337665"/>
    <lineage>
        <taxon>Eukaryota</taxon>
        <taxon>Fungi</taxon>
        <taxon>Dikarya</taxon>
        <taxon>Ascomycota</taxon>
        <taxon>Pezizomycotina</taxon>
        <taxon>Sordariomycetes</taxon>
        <taxon>Xylariomycetidae</taxon>
        <taxon>Amphisphaeriales</taxon>
        <taxon>Apiosporaceae</taxon>
        <taxon>Apiospora</taxon>
    </lineage>
</organism>
<gene>
    <name evidence="1" type="ORF">PG999_014035</name>
</gene>
<accession>A0AAW0Q7X2</accession>
<dbReference type="EMBL" id="JAQQWP010000011">
    <property type="protein sequence ID" value="KAK8096013.1"/>
    <property type="molecule type" value="Genomic_DNA"/>
</dbReference>
<evidence type="ECO:0000313" key="2">
    <source>
        <dbReference type="Proteomes" id="UP001392437"/>
    </source>
</evidence>
<protein>
    <recommendedName>
        <fullName evidence="3">F-box domain-containing protein</fullName>
    </recommendedName>
</protein>
<sequence>MTATTRQGRGLFQDLPNEILIQILPRLTNLTDLGSVLHASPTVYRIFDTYAIEITQAILESGYIFQDHPIYRGKLEPPGGRKHGFDSDPIPIDTPSVVIRSVIATARRMTWLALDCLQLHLARFRQVQPAHPVETEKAFQKRPEAKRKNYVLEPGTPTLRFYGRNYKLWLLHLFDDVKTAATHSGLGWPAEDVEALNSDGRNGSPWRRHDSRSQVLNYLQETHGQSSPAAVSIPWERLQARQREGPAPPMRDRAIGVARGIYRKSNALALGDFASYERLGFGFWCFERMRLAGFFSHSRDHCEYATFKYHCALVKCPWAGGCRESGGEEAGRGGTRKKEG</sequence>
<evidence type="ECO:0000313" key="1">
    <source>
        <dbReference type="EMBL" id="KAK8096013.1"/>
    </source>
</evidence>